<dbReference type="Pfam" id="PF06122">
    <property type="entry name" value="TraH"/>
    <property type="match status" value="1"/>
</dbReference>
<dbReference type="NCBIfam" id="NF010279">
    <property type="entry name" value="PRK13723.1"/>
    <property type="match status" value="1"/>
</dbReference>
<accession>A0AA86MG00</accession>
<dbReference type="Proteomes" id="UP000682928">
    <property type="component" value="Plasmid pENKO-1"/>
</dbReference>
<name>A0AA86MG00_9ENTR</name>
<keyword evidence="2" id="KW-0614">Plasmid</keyword>
<proteinExistence type="predicted"/>
<evidence type="ECO:0000313" key="2">
    <source>
        <dbReference type="EMBL" id="BCU57809.1"/>
    </source>
</evidence>
<reference evidence="2" key="1">
    <citation type="submission" date="2021-04" db="EMBL/GenBank/DDBJ databases">
        <title>Difference and commonality of drug resistance evolution in various bacteria. and drug sensitivity profiles.</title>
        <authorList>
            <person name="Maeda T."/>
            <person name="Shibai A."/>
            <person name="Kawada K."/>
            <person name="Kotani H."/>
            <person name="Tarusawa Y."/>
            <person name="Tanabe K."/>
            <person name="Furusawa C."/>
        </authorList>
    </citation>
    <scope>NUCLEOTIDE SEQUENCE</scope>
    <source>
        <strain evidence="2">JCM 8580</strain>
        <plasmid evidence="2">pENKO-1</plasmid>
    </source>
</reference>
<evidence type="ECO:0000256" key="1">
    <source>
        <dbReference type="SAM" id="SignalP"/>
    </source>
</evidence>
<sequence>MIKALLTATAVFLAGIAFTPARADVNSDLNGFFGSLGYSGNVSQAQAWQGQAAGYFTGGSVYLRNPVKNVQLISMQLPSLNAGCGGIDAYLGSFSMISGEEIQRFVKQIMSNAAGYAFDLALQTMVPELKQAKDFLQKLASDVNSMNMSSCQAAQGIIGGLWPVTQVSQQKICQDIAGETNMFADWAASRQGCTVGGKGDTVTNKASDAQKDQVLKNKNLIWDALNRNSLFNGNRQLKELVMNTVGSIIFNRNGDVTILTPLVDNRDLVKVLMRGGTAKVYGCDEESLCLAPVVANITISESNGLVTLVKNLMLSMQLKLTDDTALTEQEKGFVNTTSVPVLKYLTNAQSMGMSATYLIQVADYIAQDLMIQYLQELVKQASLAMAGKNWPEEAASKLRDNVMHAQGLLADMKLQSAADQNALDGIDRNMQYLQQQVSTIISGSYQSNYHWGDQ</sequence>
<gene>
    <name evidence="2" type="ORF">ENKO_44030</name>
</gene>
<keyword evidence="1" id="KW-0732">Signal</keyword>
<dbReference type="AlphaFoldDB" id="A0AA86MG00"/>
<protein>
    <submittedName>
        <fullName evidence="2">Conjugal transfer pilus assembly protein TraH</fullName>
    </submittedName>
</protein>
<geneLocation type="plasmid" evidence="2 3">
    <name>pENKO-1</name>
</geneLocation>
<dbReference type="RefSeq" id="WP_088222287.1">
    <property type="nucleotide sequence ID" value="NZ_AP024591.1"/>
</dbReference>
<feature type="signal peptide" evidence="1">
    <location>
        <begin position="1"/>
        <end position="23"/>
    </location>
</feature>
<dbReference type="EMBL" id="AP024591">
    <property type="protein sequence ID" value="BCU57809.1"/>
    <property type="molecule type" value="Genomic_DNA"/>
</dbReference>
<dbReference type="InterPro" id="IPR010927">
    <property type="entry name" value="T4SS_TraH"/>
</dbReference>
<organism evidence="2 3">
    <name type="scientific">Enterobacter kobei</name>
    <dbReference type="NCBI Taxonomy" id="208224"/>
    <lineage>
        <taxon>Bacteria</taxon>
        <taxon>Pseudomonadati</taxon>
        <taxon>Pseudomonadota</taxon>
        <taxon>Gammaproteobacteria</taxon>
        <taxon>Enterobacterales</taxon>
        <taxon>Enterobacteriaceae</taxon>
        <taxon>Enterobacter</taxon>
        <taxon>Enterobacter cloacae complex</taxon>
    </lineage>
</organism>
<feature type="chain" id="PRO_5041640214" evidence="1">
    <location>
        <begin position="24"/>
        <end position="454"/>
    </location>
</feature>
<evidence type="ECO:0000313" key="3">
    <source>
        <dbReference type="Proteomes" id="UP000682928"/>
    </source>
</evidence>